<comment type="caution">
    <text evidence="1">The sequence shown here is derived from an EMBL/GenBank/DDBJ whole genome shotgun (WGS) entry which is preliminary data.</text>
</comment>
<keyword evidence="2" id="KW-1185">Reference proteome</keyword>
<proteinExistence type="predicted"/>
<evidence type="ECO:0000313" key="2">
    <source>
        <dbReference type="Proteomes" id="UP001055072"/>
    </source>
</evidence>
<evidence type="ECO:0000313" key="1">
    <source>
        <dbReference type="EMBL" id="KAI0086968.1"/>
    </source>
</evidence>
<name>A0ACB8TY04_9APHY</name>
<gene>
    <name evidence="1" type="ORF">BDY19DRAFT_957683</name>
</gene>
<organism evidence="1 2">
    <name type="scientific">Irpex rosettiformis</name>
    <dbReference type="NCBI Taxonomy" id="378272"/>
    <lineage>
        <taxon>Eukaryota</taxon>
        <taxon>Fungi</taxon>
        <taxon>Dikarya</taxon>
        <taxon>Basidiomycota</taxon>
        <taxon>Agaricomycotina</taxon>
        <taxon>Agaricomycetes</taxon>
        <taxon>Polyporales</taxon>
        <taxon>Irpicaceae</taxon>
        <taxon>Irpex</taxon>
    </lineage>
</organism>
<dbReference type="Proteomes" id="UP001055072">
    <property type="component" value="Unassembled WGS sequence"/>
</dbReference>
<dbReference type="EMBL" id="MU274920">
    <property type="protein sequence ID" value="KAI0086968.1"/>
    <property type="molecule type" value="Genomic_DNA"/>
</dbReference>
<sequence>MDHSETPRSGSGKKACRLVASWMNICYVDFITIVCVVIFACYVIWGANYTIRLIKWLRKKVSGPRTKDPEANLERTGRHRMDPRAFFRRDRDVSHSPTLRLQRFMHRSGDVHGFVPPTDYLPNSPPSSPSAGSDSSDGRNSLHVQNDPVLQERLRMARFCFPSPPRSPTPPPADVEDFFSPLNASPRSSGCSNDTVGDHLSDLIFNPYWTQKHGQLAQGQSFGMLNFEDAMSPQAEERIPDTPPPTYDEAGSDSFLKDEKESQSDDATSNDSRK</sequence>
<accession>A0ACB8TY04</accession>
<protein>
    <submittedName>
        <fullName evidence="1">Uncharacterized protein</fullName>
    </submittedName>
</protein>
<reference evidence="1" key="1">
    <citation type="journal article" date="2021" name="Environ. Microbiol.">
        <title>Gene family expansions and transcriptome signatures uncover fungal adaptations to wood decay.</title>
        <authorList>
            <person name="Hage H."/>
            <person name="Miyauchi S."/>
            <person name="Viragh M."/>
            <person name="Drula E."/>
            <person name="Min B."/>
            <person name="Chaduli D."/>
            <person name="Navarro D."/>
            <person name="Favel A."/>
            <person name="Norest M."/>
            <person name="Lesage-Meessen L."/>
            <person name="Balint B."/>
            <person name="Merenyi Z."/>
            <person name="de Eugenio L."/>
            <person name="Morin E."/>
            <person name="Martinez A.T."/>
            <person name="Baldrian P."/>
            <person name="Stursova M."/>
            <person name="Martinez M.J."/>
            <person name="Novotny C."/>
            <person name="Magnuson J.K."/>
            <person name="Spatafora J.W."/>
            <person name="Maurice S."/>
            <person name="Pangilinan J."/>
            <person name="Andreopoulos W."/>
            <person name="LaButti K."/>
            <person name="Hundley H."/>
            <person name="Na H."/>
            <person name="Kuo A."/>
            <person name="Barry K."/>
            <person name="Lipzen A."/>
            <person name="Henrissat B."/>
            <person name="Riley R."/>
            <person name="Ahrendt S."/>
            <person name="Nagy L.G."/>
            <person name="Grigoriev I.V."/>
            <person name="Martin F."/>
            <person name="Rosso M.N."/>
        </authorList>
    </citation>
    <scope>NUCLEOTIDE SEQUENCE</scope>
    <source>
        <strain evidence="1">CBS 384.51</strain>
    </source>
</reference>